<dbReference type="Proteomes" id="UP000184774">
    <property type="component" value="Unassembled WGS sequence"/>
</dbReference>
<dbReference type="Gene3D" id="3.40.50.300">
    <property type="entry name" value="P-loop containing nucleotide triphosphate hydrolases"/>
    <property type="match status" value="1"/>
</dbReference>
<dbReference type="InterPro" id="IPR027417">
    <property type="entry name" value="P-loop_NTPase"/>
</dbReference>
<dbReference type="GO" id="GO:0000731">
    <property type="term" value="P:DNA synthesis involved in DNA repair"/>
    <property type="evidence" value="ECO:0007669"/>
    <property type="project" value="TreeGrafter"/>
</dbReference>
<dbReference type="Pfam" id="PF13304">
    <property type="entry name" value="AAA_21"/>
    <property type="match status" value="1"/>
</dbReference>
<reference evidence="2 3" key="1">
    <citation type="submission" date="2016-12" db="EMBL/GenBank/DDBJ databases">
        <authorList>
            <person name="Song W.-J."/>
            <person name="Kurnit D.M."/>
        </authorList>
    </citation>
    <scope>NUCLEOTIDE SEQUENCE [LARGE SCALE GENOMIC DNA]</scope>
    <source>
        <strain evidence="2 3">CECT 9026</strain>
    </source>
</reference>
<dbReference type="EMBL" id="FSSB01000014">
    <property type="protein sequence ID" value="SIO94474.1"/>
    <property type="molecule type" value="Genomic_DNA"/>
</dbReference>
<dbReference type="PIRSF" id="PIRSF029347">
    <property type="entry name" value="RecF"/>
    <property type="match status" value="1"/>
</dbReference>
<evidence type="ECO:0000313" key="2">
    <source>
        <dbReference type="EMBL" id="SIO94474.1"/>
    </source>
</evidence>
<sequence>MSSSLDKITIKGFKSIQALEDFELNALNIIVGANGAGKSNFVAFFKLLSALIDGKLNRFVRDSGGASDLFFCGPKVTKKIEFATHFGSRGFRFNLVATPSNDAAIEDEARYYKYSKTGWWNLGDSSGGTSKMVSEVEQNTPDAKFSKPVYDAIASWKIYHFHDTSSTAPMRGEEIIQDNKILRWDASNIGAFLLKLKSDYPSAYKDIVNAIKLVTPFFDEFLIEPFKRGEKEVVNLTWLQKGSDYPMQPYHLSDGSIRFICLATALLQPNPPATMIIDEPELGLHPAAISILAELIKAASERTQVVVATQSPELINYFSIEDIIVANRQGGASTFNRLQAEDYQEWLEDYSVGELWNKNVIAGGPVNE</sequence>
<organism evidence="2 3">
    <name type="scientific">Vibrio spartinae</name>
    <dbReference type="NCBI Taxonomy" id="1918945"/>
    <lineage>
        <taxon>Bacteria</taxon>
        <taxon>Pseudomonadati</taxon>
        <taxon>Pseudomonadota</taxon>
        <taxon>Gammaproteobacteria</taxon>
        <taxon>Vibrionales</taxon>
        <taxon>Vibrionaceae</taxon>
        <taxon>Vibrio</taxon>
    </lineage>
</organism>
<name>A0A1N6M4X5_9VIBR</name>
<accession>A0A1N6M4X5</accession>
<dbReference type="SUPFAM" id="SSF52540">
    <property type="entry name" value="P-loop containing nucleoside triphosphate hydrolases"/>
    <property type="match status" value="1"/>
</dbReference>
<gene>
    <name evidence="2" type="ORF">VSP9026_02179</name>
</gene>
<dbReference type="GO" id="GO:0005524">
    <property type="term" value="F:ATP binding"/>
    <property type="evidence" value="ECO:0007669"/>
    <property type="project" value="InterPro"/>
</dbReference>
<dbReference type="GO" id="GO:0006302">
    <property type="term" value="P:double-strand break repair"/>
    <property type="evidence" value="ECO:0007669"/>
    <property type="project" value="TreeGrafter"/>
</dbReference>
<dbReference type="PANTHER" id="PTHR32182">
    <property type="entry name" value="DNA REPLICATION AND REPAIR PROTEIN RECF"/>
    <property type="match status" value="1"/>
</dbReference>
<protein>
    <recommendedName>
        <fullName evidence="1">ATPase AAA-type core domain-containing protein</fullName>
    </recommendedName>
</protein>
<dbReference type="RefSeq" id="WP_074373020.1">
    <property type="nucleotide sequence ID" value="NZ_AP024908.1"/>
</dbReference>
<dbReference type="GO" id="GO:0016887">
    <property type="term" value="F:ATP hydrolysis activity"/>
    <property type="evidence" value="ECO:0007669"/>
    <property type="project" value="InterPro"/>
</dbReference>
<dbReference type="OrthoDB" id="104167at2"/>
<evidence type="ECO:0000313" key="3">
    <source>
        <dbReference type="Proteomes" id="UP000184774"/>
    </source>
</evidence>
<dbReference type="AlphaFoldDB" id="A0A1N6M4X5"/>
<dbReference type="PANTHER" id="PTHR32182:SF22">
    <property type="entry name" value="ATP-DEPENDENT ENDONUCLEASE, OLD FAMILY-RELATED"/>
    <property type="match status" value="1"/>
</dbReference>
<proteinExistence type="predicted"/>
<feature type="domain" description="ATPase AAA-type core" evidence="1">
    <location>
        <begin position="27"/>
        <end position="316"/>
    </location>
</feature>
<dbReference type="InterPro" id="IPR014555">
    <property type="entry name" value="RecF-like"/>
</dbReference>
<dbReference type="InterPro" id="IPR003959">
    <property type="entry name" value="ATPase_AAA_core"/>
</dbReference>
<evidence type="ECO:0000259" key="1">
    <source>
        <dbReference type="Pfam" id="PF13304"/>
    </source>
</evidence>